<organism evidence="1 2">
    <name type="scientific">Amycolatopsis iheyensis</name>
    <dbReference type="NCBI Taxonomy" id="2945988"/>
    <lineage>
        <taxon>Bacteria</taxon>
        <taxon>Bacillati</taxon>
        <taxon>Actinomycetota</taxon>
        <taxon>Actinomycetes</taxon>
        <taxon>Pseudonocardiales</taxon>
        <taxon>Pseudonocardiaceae</taxon>
        <taxon>Amycolatopsis</taxon>
    </lineage>
</organism>
<evidence type="ECO:0000313" key="1">
    <source>
        <dbReference type="EMBL" id="MCR6484015.1"/>
    </source>
</evidence>
<comment type="caution">
    <text evidence="1">The sequence shown here is derived from an EMBL/GenBank/DDBJ whole genome shotgun (WGS) entry which is preliminary data.</text>
</comment>
<dbReference type="Gene3D" id="3.90.550.10">
    <property type="entry name" value="Spore Coat Polysaccharide Biosynthesis Protein SpsA, Chain A"/>
    <property type="match status" value="1"/>
</dbReference>
<reference evidence="1" key="1">
    <citation type="submission" date="2022-06" db="EMBL/GenBank/DDBJ databases">
        <title>Amycolatopsis iheyaensis sp. nov., a new species of the genus Amycolatopsis isolated from soil in Iheya island, Japan.</title>
        <authorList>
            <person name="Ngamcharungchit C."/>
            <person name="Kanto H."/>
            <person name="Take A."/>
            <person name="Intra B."/>
            <person name="Matsumoto A."/>
            <person name="Panbangred W."/>
            <person name="Inahashi Y."/>
        </authorList>
    </citation>
    <scope>NUCLEOTIDE SEQUENCE</scope>
    <source>
        <strain evidence="1">OK19-0408</strain>
    </source>
</reference>
<dbReference type="RefSeq" id="WP_257920653.1">
    <property type="nucleotide sequence ID" value="NZ_JAMXQV010000007.1"/>
</dbReference>
<dbReference type="Proteomes" id="UP001144096">
    <property type="component" value="Unassembled WGS sequence"/>
</dbReference>
<dbReference type="InterPro" id="IPR029044">
    <property type="entry name" value="Nucleotide-diphossugar_trans"/>
</dbReference>
<protein>
    <recommendedName>
        <fullName evidence="3">MobA-like NTP transferase domain-containing protein</fullName>
    </recommendedName>
</protein>
<name>A0A9X2SL11_9PSEU</name>
<sequence>MQITEALVAIGGRASRLRAAGIEVPVSKSFIKVQGRPLLHWCLSSLYRAGVRSIVLAADSVLQYHEAQLVLREFEFSFEEIRFLRDEGRGVHGLPYHARSMMADQFIFECGHSVMASSHYMRIAAEKEVENVVFSAFHPDPSNLRQPVQLDQDGHVSVGSLEESSFAVAHPFVVDRRYAESLPKHQFGIERIISHYAELHKLKYVFSELPPEFDVSEEYYRSLKIYDSTLPFA</sequence>
<keyword evidence="2" id="KW-1185">Reference proteome</keyword>
<evidence type="ECO:0000313" key="2">
    <source>
        <dbReference type="Proteomes" id="UP001144096"/>
    </source>
</evidence>
<dbReference type="SUPFAM" id="SSF53448">
    <property type="entry name" value="Nucleotide-diphospho-sugar transferases"/>
    <property type="match status" value="1"/>
</dbReference>
<evidence type="ECO:0008006" key="3">
    <source>
        <dbReference type="Google" id="ProtNLM"/>
    </source>
</evidence>
<gene>
    <name evidence="1" type="ORF">M8542_14420</name>
</gene>
<dbReference type="AlphaFoldDB" id="A0A9X2SL11"/>
<dbReference type="EMBL" id="JAMXQV010000007">
    <property type="protein sequence ID" value="MCR6484015.1"/>
    <property type="molecule type" value="Genomic_DNA"/>
</dbReference>
<accession>A0A9X2SL11</accession>
<proteinExistence type="predicted"/>